<keyword evidence="1" id="KW-0812">Transmembrane</keyword>
<evidence type="ECO:0000313" key="2">
    <source>
        <dbReference type="EMBL" id="EAY05395.1"/>
    </source>
</evidence>
<feature type="transmembrane region" description="Helical" evidence="1">
    <location>
        <begin position="336"/>
        <end position="355"/>
    </location>
</feature>
<sequence length="483" mass="55156">MNQFFQEDLAITASFHVGCNSVSFNPFSFKNPNYYGEKLTERWIAGFHSAILRTAHADNEISLIIPMSLLTYSFAILMRFVGLKFRLPELALATAPFLVFSLAGYSFFDFEKKSKINCQELDYVYNAPHGKTTYLHPHLGILFSCRSVLYASTASLLIFAFLLNRTSEIGQLVIFCCSGFLISSSIKPCFFLLLLFFLIYFVFKPKEFPLRAFLAFLAGSIINISRLSFTIINKPQWNDLTLNGVFFPSCVYWYNTLGFFVPFAVLGVIFTKQIEGRITKSLLILFIFAANTSFYDNVTINIYTYYGLFMPMAVLSYLIFFNRFANFFDEEESKGIIGAVATLIAGAGCFSSVIGTSKMIKISETVYSKNQIDLYSYLLNTTNHNDIIFTTNSSLDVASTMLGRQVIRCSQDFMKLLGIELKYQKQISDFFFQPDGFNNYLKFVDYFLIQASDVEKFHFNVTQGSSLKNVYNISDVMIYRRNK</sequence>
<dbReference type="Proteomes" id="UP000001542">
    <property type="component" value="Unassembled WGS sequence"/>
</dbReference>
<feature type="transmembrane region" description="Helical" evidence="1">
    <location>
        <begin position="213"/>
        <end position="232"/>
    </location>
</feature>
<feature type="transmembrane region" description="Helical" evidence="1">
    <location>
        <begin position="169"/>
        <end position="201"/>
    </location>
</feature>
<evidence type="ECO:0000313" key="3">
    <source>
        <dbReference type="Proteomes" id="UP000001542"/>
    </source>
</evidence>
<feature type="transmembrane region" description="Helical" evidence="1">
    <location>
        <begin position="252"/>
        <end position="270"/>
    </location>
</feature>
<dbReference type="EMBL" id="DS113450">
    <property type="protein sequence ID" value="EAY05395.1"/>
    <property type="molecule type" value="Genomic_DNA"/>
</dbReference>
<gene>
    <name evidence="2" type="ORF">TVAG_131290</name>
</gene>
<dbReference type="RefSeq" id="XP_001317618.1">
    <property type="nucleotide sequence ID" value="XM_001317583.1"/>
</dbReference>
<name>A2EPQ2_TRIV3</name>
<keyword evidence="1" id="KW-1133">Transmembrane helix</keyword>
<reference evidence="2" key="2">
    <citation type="journal article" date="2007" name="Science">
        <title>Draft genome sequence of the sexually transmitted pathogen Trichomonas vaginalis.</title>
        <authorList>
            <person name="Carlton J.M."/>
            <person name="Hirt R.P."/>
            <person name="Silva J.C."/>
            <person name="Delcher A.L."/>
            <person name="Schatz M."/>
            <person name="Zhao Q."/>
            <person name="Wortman J.R."/>
            <person name="Bidwell S.L."/>
            <person name="Alsmark U.C.M."/>
            <person name="Besteiro S."/>
            <person name="Sicheritz-Ponten T."/>
            <person name="Noel C.J."/>
            <person name="Dacks J.B."/>
            <person name="Foster P.G."/>
            <person name="Simillion C."/>
            <person name="Van de Peer Y."/>
            <person name="Miranda-Saavedra D."/>
            <person name="Barton G.J."/>
            <person name="Westrop G.D."/>
            <person name="Mueller S."/>
            <person name="Dessi D."/>
            <person name="Fiori P.L."/>
            <person name="Ren Q."/>
            <person name="Paulsen I."/>
            <person name="Zhang H."/>
            <person name="Bastida-Corcuera F.D."/>
            <person name="Simoes-Barbosa A."/>
            <person name="Brown M.T."/>
            <person name="Hayes R.D."/>
            <person name="Mukherjee M."/>
            <person name="Okumura C.Y."/>
            <person name="Schneider R."/>
            <person name="Smith A.J."/>
            <person name="Vanacova S."/>
            <person name="Villalvazo M."/>
            <person name="Haas B.J."/>
            <person name="Pertea M."/>
            <person name="Feldblyum T.V."/>
            <person name="Utterback T.R."/>
            <person name="Shu C.L."/>
            <person name="Osoegawa K."/>
            <person name="de Jong P.J."/>
            <person name="Hrdy I."/>
            <person name="Horvathova L."/>
            <person name="Zubacova Z."/>
            <person name="Dolezal P."/>
            <person name="Malik S.B."/>
            <person name="Logsdon J.M. Jr."/>
            <person name="Henze K."/>
            <person name="Gupta A."/>
            <person name="Wang C.C."/>
            <person name="Dunne R.L."/>
            <person name="Upcroft J.A."/>
            <person name="Upcroft P."/>
            <person name="White O."/>
            <person name="Salzberg S.L."/>
            <person name="Tang P."/>
            <person name="Chiu C.-H."/>
            <person name="Lee Y.-S."/>
            <person name="Embley T.M."/>
            <person name="Coombs G.H."/>
            <person name="Mottram J.C."/>
            <person name="Tachezy J."/>
            <person name="Fraser-Liggett C.M."/>
            <person name="Johnson P.J."/>
        </authorList>
    </citation>
    <scope>NUCLEOTIDE SEQUENCE [LARGE SCALE GENOMIC DNA]</scope>
    <source>
        <strain evidence="2">G3</strain>
    </source>
</reference>
<evidence type="ECO:0008006" key="4">
    <source>
        <dbReference type="Google" id="ProtNLM"/>
    </source>
</evidence>
<reference evidence="2" key="1">
    <citation type="submission" date="2006-10" db="EMBL/GenBank/DDBJ databases">
        <authorList>
            <person name="Amadeo P."/>
            <person name="Zhao Q."/>
            <person name="Wortman J."/>
            <person name="Fraser-Liggett C."/>
            <person name="Carlton J."/>
        </authorList>
    </citation>
    <scope>NUCLEOTIDE SEQUENCE</scope>
    <source>
        <strain evidence="2">G3</strain>
    </source>
</reference>
<feature type="transmembrane region" description="Helical" evidence="1">
    <location>
        <begin position="304"/>
        <end position="324"/>
    </location>
</feature>
<dbReference type="AlphaFoldDB" id="A2EPQ2"/>
<keyword evidence="3" id="KW-1185">Reference proteome</keyword>
<protein>
    <recommendedName>
        <fullName evidence="4">Mannosyltransferase</fullName>
    </recommendedName>
</protein>
<dbReference type="InParanoid" id="A2EPQ2"/>
<accession>A2EPQ2</accession>
<feature type="transmembrane region" description="Helical" evidence="1">
    <location>
        <begin position="139"/>
        <end position="163"/>
    </location>
</feature>
<organism evidence="2 3">
    <name type="scientific">Trichomonas vaginalis (strain ATCC PRA-98 / G3)</name>
    <dbReference type="NCBI Taxonomy" id="412133"/>
    <lineage>
        <taxon>Eukaryota</taxon>
        <taxon>Metamonada</taxon>
        <taxon>Parabasalia</taxon>
        <taxon>Trichomonadida</taxon>
        <taxon>Trichomonadidae</taxon>
        <taxon>Trichomonas</taxon>
    </lineage>
</organism>
<dbReference type="VEuPathDB" id="TrichDB:TVAGG3_0603550"/>
<keyword evidence="1" id="KW-0472">Membrane</keyword>
<proteinExistence type="predicted"/>
<feature type="transmembrane region" description="Helical" evidence="1">
    <location>
        <begin position="61"/>
        <end position="78"/>
    </location>
</feature>
<feature type="transmembrane region" description="Helical" evidence="1">
    <location>
        <begin position="90"/>
        <end position="108"/>
    </location>
</feature>
<dbReference type="VEuPathDB" id="TrichDB:TVAG_131290"/>
<evidence type="ECO:0000256" key="1">
    <source>
        <dbReference type="SAM" id="Phobius"/>
    </source>
</evidence>
<dbReference type="KEGG" id="tva:4763261"/>